<evidence type="ECO:0000256" key="3">
    <source>
        <dbReference type="ARBA" id="ARBA00007971"/>
    </source>
</evidence>
<dbReference type="EMBL" id="FQXR01000008">
    <property type="protein sequence ID" value="SHI05157.1"/>
    <property type="molecule type" value="Genomic_DNA"/>
</dbReference>
<name>A0A1M5XZB3_9FIRM</name>
<evidence type="ECO:0000313" key="13">
    <source>
        <dbReference type="EMBL" id="SHI05157.1"/>
    </source>
</evidence>
<dbReference type="InterPro" id="IPR043427">
    <property type="entry name" value="YscJ/FliF"/>
</dbReference>
<dbReference type="GO" id="GO:0071973">
    <property type="term" value="P:bacterial-type flagellum-dependent cell motility"/>
    <property type="evidence" value="ECO:0007669"/>
    <property type="project" value="InterPro"/>
</dbReference>
<keyword evidence="8 9" id="KW-0975">Bacterial flagellum</keyword>
<dbReference type="InterPro" id="IPR006182">
    <property type="entry name" value="FliF_N_dom"/>
</dbReference>
<evidence type="ECO:0000256" key="10">
    <source>
        <dbReference type="SAM" id="Phobius"/>
    </source>
</evidence>
<accession>A0A1M5XZB3</accession>
<keyword evidence="13" id="KW-0282">Flagellum</keyword>
<dbReference type="PRINTS" id="PR01009">
    <property type="entry name" value="FLGMRINGFLIF"/>
</dbReference>
<keyword evidence="7 10" id="KW-0472">Membrane</keyword>
<dbReference type="PIRSF" id="PIRSF004862">
    <property type="entry name" value="FliF"/>
    <property type="match status" value="1"/>
</dbReference>
<evidence type="ECO:0000256" key="1">
    <source>
        <dbReference type="ARBA" id="ARBA00004117"/>
    </source>
</evidence>
<dbReference type="GO" id="GO:0005886">
    <property type="term" value="C:plasma membrane"/>
    <property type="evidence" value="ECO:0007669"/>
    <property type="project" value="UniProtKB-SubCell"/>
</dbReference>
<evidence type="ECO:0000256" key="6">
    <source>
        <dbReference type="ARBA" id="ARBA00022989"/>
    </source>
</evidence>
<dbReference type="Gene3D" id="3.30.300.30">
    <property type="match status" value="1"/>
</dbReference>
<dbReference type="InterPro" id="IPR000067">
    <property type="entry name" value="FlgMring_FliF"/>
</dbReference>
<sequence length="510" mass="57451">MVGETIEQMKKQLNEFWTGMDKKKKIKLGISSVLVIVGVIILISILARPKYEVLYDNLSLKDMGQVTKKLDEMNIKWKTDEKNNSILVPADVKNKVKIELASEGLPKDGYGFVDAFNDSSWTMTDYEKKERYRYALQNELASTISEIDGIESATVYIDEKEDRGFVLENDINENTASVFIKKNENRPLPKETVSAIKNLVAGSINMEPDKVFIIDDSGKLLTDNGDEDNYLMTEQFNMKQNIELRTNESLKRFLENVFGYGNVDVRTSVKIDFDSETTKIVEFSPPIEGNEEGLIRSMEEVEEHMVGGAEGGVPGIDGNTPDYQMENNGNSKYDKASRTINNELNEINKEIRKSPGQVDSITVAILVNKDSLPSGEMTDEMKKEISDLITAATGLDTKEVQVSAESFNGGLMAKEEETKEKSNLAMWIILGAVLASAITGFIVYRRRKAIGEEENYEDIEKVLEEKIDEETAIQELDFEAEKSEMKTQIENFIGKKPEAVAQLLRSWLNE</sequence>
<dbReference type="AlphaFoldDB" id="A0A1M5XZB3"/>
<evidence type="ECO:0000259" key="11">
    <source>
        <dbReference type="Pfam" id="PF01514"/>
    </source>
</evidence>
<dbReference type="PANTHER" id="PTHR30046">
    <property type="entry name" value="FLAGELLAR M-RING PROTEIN"/>
    <property type="match status" value="1"/>
</dbReference>
<dbReference type="InterPro" id="IPR013556">
    <property type="entry name" value="Flag_M-ring_C"/>
</dbReference>
<evidence type="ECO:0000256" key="7">
    <source>
        <dbReference type="ARBA" id="ARBA00023136"/>
    </source>
</evidence>
<evidence type="ECO:0000256" key="4">
    <source>
        <dbReference type="ARBA" id="ARBA00022475"/>
    </source>
</evidence>
<dbReference type="InterPro" id="IPR045851">
    <property type="entry name" value="AMP-bd_C_sf"/>
</dbReference>
<comment type="similarity">
    <text evidence="3 9">Belongs to the FliF family.</text>
</comment>
<evidence type="ECO:0000256" key="5">
    <source>
        <dbReference type="ARBA" id="ARBA00022692"/>
    </source>
</evidence>
<dbReference type="Pfam" id="PF08345">
    <property type="entry name" value="YscJ_FliF_C"/>
    <property type="match status" value="1"/>
</dbReference>
<feature type="transmembrane region" description="Helical" evidence="10">
    <location>
        <begin position="424"/>
        <end position="444"/>
    </location>
</feature>
<dbReference type="GO" id="GO:0009431">
    <property type="term" value="C:bacterial-type flagellum basal body, MS ring"/>
    <property type="evidence" value="ECO:0007669"/>
    <property type="project" value="InterPro"/>
</dbReference>
<feature type="domain" description="Flagellar M-ring N-terminal" evidence="11">
    <location>
        <begin position="47"/>
        <end position="222"/>
    </location>
</feature>
<reference evidence="13 14" key="1">
    <citation type="submission" date="2016-11" db="EMBL/GenBank/DDBJ databases">
        <authorList>
            <person name="Jaros S."/>
            <person name="Januszkiewicz K."/>
            <person name="Wedrychowicz H."/>
        </authorList>
    </citation>
    <scope>NUCLEOTIDE SEQUENCE [LARGE SCALE GENOMIC DNA]</scope>
    <source>
        <strain evidence="13 14">DSM 13106</strain>
    </source>
</reference>
<dbReference type="GO" id="GO:0003774">
    <property type="term" value="F:cytoskeletal motor activity"/>
    <property type="evidence" value="ECO:0007669"/>
    <property type="project" value="InterPro"/>
</dbReference>
<protein>
    <recommendedName>
        <fullName evidence="9">Flagellar M-ring protein</fullName>
    </recommendedName>
</protein>
<keyword evidence="4" id="KW-1003">Cell membrane</keyword>
<evidence type="ECO:0000313" key="14">
    <source>
        <dbReference type="Proteomes" id="UP000184389"/>
    </source>
</evidence>
<gene>
    <name evidence="13" type="ORF">SAMN02745180_01920</name>
</gene>
<evidence type="ECO:0000256" key="8">
    <source>
        <dbReference type="ARBA" id="ARBA00023143"/>
    </source>
</evidence>
<comment type="function">
    <text evidence="9">The M ring may be actively involved in energy transduction.</text>
</comment>
<keyword evidence="13" id="KW-0966">Cell projection</keyword>
<proteinExistence type="inferred from homology"/>
<keyword evidence="14" id="KW-1185">Reference proteome</keyword>
<dbReference type="STRING" id="1123281.SAMN02745180_01920"/>
<comment type="subcellular location">
    <subcellularLocation>
        <location evidence="1 9">Bacterial flagellum basal body</location>
    </subcellularLocation>
    <subcellularLocation>
        <location evidence="2">Cell membrane</location>
        <topology evidence="2">Multi-pass membrane protein</topology>
    </subcellularLocation>
</comment>
<keyword evidence="5 10" id="KW-0812">Transmembrane</keyword>
<evidence type="ECO:0000256" key="2">
    <source>
        <dbReference type="ARBA" id="ARBA00004651"/>
    </source>
</evidence>
<organism evidence="13 14">
    <name type="scientific">Sporanaerobacter acetigenes DSM 13106</name>
    <dbReference type="NCBI Taxonomy" id="1123281"/>
    <lineage>
        <taxon>Bacteria</taxon>
        <taxon>Bacillati</taxon>
        <taxon>Bacillota</taxon>
        <taxon>Tissierellia</taxon>
        <taxon>Tissierellales</taxon>
        <taxon>Sporanaerobacteraceae</taxon>
        <taxon>Sporanaerobacter</taxon>
    </lineage>
</organism>
<evidence type="ECO:0000256" key="9">
    <source>
        <dbReference type="PIRNR" id="PIRNR004862"/>
    </source>
</evidence>
<dbReference type="NCBIfam" id="TIGR00206">
    <property type="entry name" value="fliF"/>
    <property type="match status" value="1"/>
</dbReference>
<dbReference type="Proteomes" id="UP000184389">
    <property type="component" value="Unassembled WGS sequence"/>
</dbReference>
<evidence type="ECO:0000259" key="12">
    <source>
        <dbReference type="Pfam" id="PF08345"/>
    </source>
</evidence>
<keyword evidence="6 10" id="KW-1133">Transmembrane helix</keyword>
<feature type="transmembrane region" description="Helical" evidence="10">
    <location>
        <begin position="28"/>
        <end position="47"/>
    </location>
</feature>
<feature type="domain" description="Flagellar M-ring C-terminal" evidence="12">
    <location>
        <begin position="254"/>
        <end position="398"/>
    </location>
</feature>
<keyword evidence="13" id="KW-0969">Cilium</keyword>
<dbReference type="Pfam" id="PF01514">
    <property type="entry name" value="YscJ_FliF"/>
    <property type="match status" value="1"/>
</dbReference>
<dbReference type="PANTHER" id="PTHR30046:SF0">
    <property type="entry name" value="FLAGELLAR M-RING PROTEIN"/>
    <property type="match status" value="1"/>
</dbReference>